<dbReference type="Proteomes" id="UP000239872">
    <property type="component" value="Unassembled WGS sequence"/>
</dbReference>
<gene>
    <name evidence="2" type="ORF">CJD36_000955</name>
</gene>
<keyword evidence="1" id="KW-0812">Transmembrane</keyword>
<protein>
    <submittedName>
        <fullName evidence="2">Uncharacterized protein</fullName>
    </submittedName>
</protein>
<evidence type="ECO:0000313" key="2">
    <source>
        <dbReference type="EMBL" id="PQJ12354.1"/>
    </source>
</evidence>
<dbReference type="AlphaFoldDB" id="A0A2S7T064"/>
<evidence type="ECO:0000256" key="1">
    <source>
        <dbReference type="SAM" id="Phobius"/>
    </source>
</evidence>
<keyword evidence="1" id="KW-1133">Transmembrane helix</keyword>
<organism evidence="2 3">
    <name type="scientific">Flavipsychrobacter stenotrophus</name>
    <dbReference type="NCBI Taxonomy" id="2077091"/>
    <lineage>
        <taxon>Bacteria</taxon>
        <taxon>Pseudomonadati</taxon>
        <taxon>Bacteroidota</taxon>
        <taxon>Chitinophagia</taxon>
        <taxon>Chitinophagales</taxon>
        <taxon>Chitinophagaceae</taxon>
        <taxon>Flavipsychrobacter</taxon>
    </lineage>
</organism>
<sequence>MNYTEIDHLFGKPISEMAAPLTLGKIKFQHFIAGVLIGGILVGAICAHQVKRLEIACQDK</sequence>
<keyword evidence="1" id="KW-0472">Membrane</keyword>
<comment type="caution">
    <text evidence="2">The sequence shown here is derived from an EMBL/GenBank/DDBJ whole genome shotgun (WGS) entry which is preliminary data.</text>
</comment>
<feature type="transmembrane region" description="Helical" evidence="1">
    <location>
        <begin position="31"/>
        <end position="50"/>
    </location>
</feature>
<accession>A0A2S7T064</accession>
<name>A0A2S7T064_9BACT</name>
<keyword evidence="3" id="KW-1185">Reference proteome</keyword>
<reference evidence="2 3" key="1">
    <citation type="submission" date="2018-01" db="EMBL/GenBank/DDBJ databases">
        <title>A novel member of the phylum Bacteroidetes isolated from glacier ice.</title>
        <authorList>
            <person name="Liu Q."/>
            <person name="Xin Y.-H."/>
        </authorList>
    </citation>
    <scope>NUCLEOTIDE SEQUENCE [LARGE SCALE GENOMIC DNA]</scope>
    <source>
        <strain evidence="2 3">RB1R16</strain>
    </source>
</reference>
<dbReference type="RefSeq" id="WP_105037238.1">
    <property type="nucleotide sequence ID" value="NZ_PPSL01000001.1"/>
</dbReference>
<evidence type="ECO:0000313" key="3">
    <source>
        <dbReference type="Proteomes" id="UP000239872"/>
    </source>
</evidence>
<proteinExistence type="predicted"/>
<dbReference type="EMBL" id="PPSL01000001">
    <property type="protein sequence ID" value="PQJ12354.1"/>
    <property type="molecule type" value="Genomic_DNA"/>
</dbReference>